<name>A0A1J5PQ80_9ZZZZ</name>
<comment type="function">
    <text evidence="1">Intake of glucose and galactose.</text>
</comment>
<dbReference type="Pfam" id="PF07690">
    <property type="entry name" value="MFS_1"/>
    <property type="match status" value="1"/>
</dbReference>
<dbReference type="PANTHER" id="PTHR43702:SF12">
    <property type="entry name" value="N-ACETYL GLUCOSAMINE TRANSPORTER NAGP"/>
    <property type="match status" value="1"/>
</dbReference>
<proteinExistence type="inferred from homology"/>
<dbReference type="GO" id="GO:0005886">
    <property type="term" value="C:plasma membrane"/>
    <property type="evidence" value="ECO:0007669"/>
    <property type="project" value="UniProtKB-SubCell"/>
</dbReference>
<dbReference type="GO" id="GO:1904659">
    <property type="term" value="P:D-glucose transmembrane transport"/>
    <property type="evidence" value="ECO:0007669"/>
    <property type="project" value="InterPro"/>
</dbReference>
<feature type="transmembrane region" description="Helical" evidence="5">
    <location>
        <begin position="223"/>
        <end position="241"/>
    </location>
</feature>
<sequence length="347" mass="36730">MAVGALIFIPAAMTRTYGLFLLGLFMQGTGLAILQTASNPYIVILGPAESAAKRISIMGICNKVAGAIAPVILGAIALKDADSLKVRLVSMAPAQKILELDQLASKVILPYIIMVVVLLVLGIGIYFSGLPEIDTDGKDQTATSEQTTKTSIFQFPHLLLGVLALFLYVGAEVLAGDSIISYGASKGISLSVAKFFTGCTLSGMTLGYIVGIICIPKYFTQQFALKLCAILGLIFSVFAVVTNGYVSISFIALLGLANSLMWSALWPLAIGGLGKFTKLGASFMIMAISGAAIIPPIYGKLGDQIGLQQAYFILIPIYLFILYYSVKGYKAGRTPVEPVGDLYPVAE</sequence>
<feature type="transmembrane region" description="Helical" evidence="5">
    <location>
        <begin position="279"/>
        <end position="298"/>
    </location>
</feature>
<organism evidence="6">
    <name type="scientific">mine drainage metagenome</name>
    <dbReference type="NCBI Taxonomy" id="410659"/>
    <lineage>
        <taxon>unclassified sequences</taxon>
        <taxon>metagenomes</taxon>
        <taxon>ecological metagenomes</taxon>
    </lineage>
</organism>
<feature type="transmembrane region" description="Helical" evidence="5">
    <location>
        <begin position="310"/>
        <end position="326"/>
    </location>
</feature>
<feature type="transmembrane region" description="Helical" evidence="5">
    <location>
        <begin position="151"/>
        <end position="175"/>
    </location>
</feature>
<evidence type="ECO:0000256" key="5">
    <source>
        <dbReference type="SAM" id="Phobius"/>
    </source>
</evidence>
<feature type="transmembrane region" description="Helical" evidence="5">
    <location>
        <begin position="247"/>
        <end position="267"/>
    </location>
</feature>
<dbReference type="GO" id="GO:0055056">
    <property type="term" value="F:D-glucose transmembrane transporter activity"/>
    <property type="evidence" value="ECO:0007669"/>
    <property type="project" value="InterPro"/>
</dbReference>
<evidence type="ECO:0000313" key="6">
    <source>
        <dbReference type="EMBL" id="OIQ69919.1"/>
    </source>
</evidence>
<comment type="caution">
    <text evidence="6">The sequence shown here is derived from an EMBL/GenBank/DDBJ whole genome shotgun (WGS) entry which is preliminary data.</text>
</comment>
<dbReference type="EMBL" id="MLJW01004464">
    <property type="protein sequence ID" value="OIQ69919.1"/>
    <property type="molecule type" value="Genomic_DNA"/>
</dbReference>
<dbReference type="InterPro" id="IPR011701">
    <property type="entry name" value="MFS"/>
</dbReference>
<reference evidence="6" key="1">
    <citation type="submission" date="2016-10" db="EMBL/GenBank/DDBJ databases">
        <title>Sequence of Gallionella enrichment culture.</title>
        <authorList>
            <person name="Poehlein A."/>
            <person name="Muehling M."/>
            <person name="Daniel R."/>
        </authorList>
    </citation>
    <scope>NUCLEOTIDE SEQUENCE</scope>
</reference>
<dbReference type="AlphaFoldDB" id="A0A1J5PQ80"/>
<dbReference type="GO" id="GO:0005354">
    <property type="term" value="F:galactose transmembrane transporter activity"/>
    <property type="evidence" value="ECO:0007669"/>
    <property type="project" value="InterPro"/>
</dbReference>
<evidence type="ECO:0000256" key="3">
    <source>
        <dbReference type="ARBA" id="ARBA00009120"/>
    </source>
</evidence>
<evidence type="ECO:0000256" key="1">
    <source>
        <dbReference type="ARBA" id="ARBA00003321"/>
    </source>
</evidence>
<dbReference type="SUPFAM" id="SSF103473">
    <property type="entry name" value="MFS general substrate transporter"/>
    <property type="match status" value="1"/>
</dbReference>
<keyword evidence="4" id="KW-1003">Cell membrane</keyword>
<feature type="transmembrane region" description="Helical" evidence="5">
    <location>
        <begin position="108"/>
        <end position="130"/>
    </location>
</feature>
<comment type="similarity">
    <text evidence="3">Belongs to the major facilitator superfamily. FHS transporter (TC 2.A.1.7) family.</text>
</comment>
<keyword evidence="5" id="KW-1133">Transmembrane helix</keyword>
<accession>A0A1J5PQ80</accession>
<keyword evidence="5" id="KW-0472">Membrane</keyword>
<dbReference type="PANTHER" id="PTHR43702">
    <property type="entry name" value="L-FUCOSE-PROTON SYMPORTER"/>
    <property type="match status" value="1"/>
</dbReference>
<dbReference type="Gene3D" id="1.20.1250.20">
    <property type="entry name" value="MFS general substrate transporter like domains"/>
    <property type="match status" value="2"/>
</dbReference>
<dbReference type="NCBIfam" id="TIGR01272">
    <property type="entry name" value="gluP"/>
    <property type="match status" value="1"/>
</dbReference>
<dbReference type="InterPro" id="IPR036259">
    <property type="entry name" value="MFS_trans_sf"/>
</dbReference>
<evidence type="ECO:0000256" key="2">
    <source>
        <dbReference type="ARBA" id="ARBA00004429"/>
    </source>
</evidence>
<gene>
    <name evidence="6" type="primary">fucP_6</name>
    <name evidence="6" type="ORF">GALL_484740</name>
</gene>
<feature type="transmembrane region" description="Helical" evidence="5">
    <location>
        <begin position="195"/>
        <end position="216"/>
    </location>
</feature>
<keyword evidence="5" id="KW-0812">Transmembrane</keyword>
<evidence type="ECO:0000256" key="4">
    <source>
        <dbReference type="ARBA" id="ARBA00022475"/>
    </source>
</evidence>
<dbReference type="InterPro" id="IPR005964">
    <property type="entry name" value="Glc/Gal_transptr_bac"/>
</dbReference>
<comment type="subcellular location">
    <subcellularLocation>
        <location evidence="2">Cell inner membrane</location>
        <topology evidence="2">Multi-pass membrane protein</topology>
    </subcellularLocation>
</comment>
<dbReference type="InterPro" id="IPR050375">
    <property type="entry name" value="MFS_TsgA-like"/>
</dbReference>
<protein>
    <submittedName>
        <fullName evidence="6">L-fucose-proton symporter</fullName>
    </submittedName>
</protein>
<feature type="transmembrane region" description="Helical" evidence="5">
    <location>
        <begin position="57"/>
        <end position="78"/>
    </location>
</feature>